<dbReference type="Gene3D" id="2.40.50.100">
    <property type="match status" value="1"/>
</dbReference>
<dbReference type="GO" id="GO:0015847">
    <property type="term" value="P:putrescine transport"/>
    <property type="evidence" value="ECO:0007669"/>
    <property type="project" value="UniProtKB-ARBA"/>
</dbReference>
<dbReference type="GO" id="GO:0016887">
    <property type="term" value="F:ATP hydrolysis activity"/>
    <property type="evidence" value="ECO:0007669"/>
    <property type="project" value="InterPro"/>
</dbReference>
<dbReference type="Proteomes" id="UP000477911">
    <property type="component" value="Unassembled WGS sequence"/>
</dbReference>
<dbReference type="Pfam" id="PF00005">
    <property type="entry name" value="ABC_tran"/>
    <property type="match status" value="1"/>
</dbReference>
<evidence type="ECO:0000313" key="5">
    <source>
        <dbReference type="EMBL" id="MXN20358.1"/>
    </source>
</evidence>
<dbReference type="Pfam" id="PF08402">
    <property type="entry name" value="TOBE_2"/>
    <property type="match status" value="1"/>
</dbReference>
<protein>
    <submittedName>
        <fullName evidence="5">ATP-binding cassette domain-containing protein</fullName>
    </submittedName>
</protein>
<dbReference type="InterPro" id="IPR027417">
    <property type="entry name" value="P-loop_NTPase"/>
</dbReference>
<accession>A0A6L7GA02</accession>
<evidence type="ECO:0000256" key="3">
    <source>
        <dbReference type="ARBA" id="ARBA00022840"/>
    </source>
</evidence>
<organism evidence="5 6">
    <name type="scientific">Pseudooceanicola albus</name>
    <dbReference type="NCBI Taxonomy" id="2692189"/>
    <lineage>
        <taxon>Bacteria</taxon>
        <taxon>Pseudomonadati</taxon>
        <taxon>Pseudomonadota</taxon>
        <taxon>Alphaproteobacteria</taxon>
        <taxon>Rhodobacterales</taxon>
        <taxon>Paracoccaceae</taxon>
        <taxon>Pseudooceanicola</taxon>
    </lineage>
</organism>
<dbReference type="EMBL" id="WUMU01000026">
    <property type="protein sequence ID" value="MXN20358.1"/>
    <property type="molecule type" value="Genomic_DNA"/>
</dbReference>
<dbReference type="GO" id="GO:0043190">
    <property type="term" value="C:ATP-binding cassette (ABC) transporter complex"/>
    <property type="evidence" value="ECO:0007669"/>
    <property type="project" value="InterPro"/>
</dbReference>
<keyword evidence="3 5" id="KW-0067">ATP-binding</keyword>
<dbReference type="RefSeq" id="WP_160896482.1">
    <property type="nucleotide sequence ID" value="NZ_WUMU01000026.1"/>
</dbReference>
<dbReference type="PROSITE" id="PS00211">
    <property type="entry name" value="ABC_TRANSPORTER_1"/>
    <property type="match status" value="1"/>
</dbReference>
<evidence type="ECO:0000259" key="4">
    <source>
        <dbReference type="PROSITE" id="PS50893"/>
    </source>
</evidence>
<dbReference type="PANTHER" id="PTHR42781">
    <property type="entry name" value="SPERMIDINE/PUTRESCINE IMPORT ATP-BINDING PROTEIN POTA"/>
    <property type="match status" value="1"/>
</dbReference>
<dbReference type="Gene3D" id="3.40.50.300">
    <property type="entry name" value="P-loop containing nucleotide triphosphate hydrolases"/>
    <property type="match status" value="1"/>
</dbReference>
<keyword evidence="6" id="KW-1185">Reference proteome</keyword>
<name>A0A6L7GA02_9RHOB</name>
<dbReference type="InterPro" id="IPR003593">
    <property type="entry name" value="AAA+_ATPase"/>
</dbReference>
<dbReference type="PROSITE" id="PS50893">
    <property type="entry name" value="ABC_TRANSPORTER_2"/>
    <property type="match status" value="1"/>
</dbReference>
<dbReference type="InterPro" id="IPR013611">
    <property type="entry name" value="Transp-assoc_OB_typ2"/>
</dbReference>
<dbReference type="PANTHER" id="PTHR42781:SF4">
    <property type="entry name" value="SPERMIDINE_PUTRESCINE IMPORT ATP-BINDING PROTEIN POTA"/>
    <property type="match status" value="1"/>
</dbReference>
<dbReference type="AlphaFoldDB" id="A0A6L7GA02"/>
<evidence type="ECO:0000256" key="1">
    <source>
        <dbReference type="ARBA" id="ARBA00022448"/>
    </source>
</evidence>
<keyword evidence="1" id="KW-0813">Transport</keyword>
<dbReference type="GO" id="GO:0005524">
    <property type="term" value="F:ATP binding"/>
    <property type="evidence" value="ECO:0007669"/>
    <property type="project" value="UniProtKB-KW"/>
</dbReference>
<feature type="domain" description="ABC transporter" evidence="4">
    <location>
        <begin position="4"/>
        <end position="234"/>
    </location>
</feature>
<dbReference type="GO" id="GO:0022857">
    <property type="term" value="F:transmembrane transporter activity"/>
    <property type="evidence" value="ECO:0007669"/>
    <property type="project" value="InterPro"/>
</dbReference>
<sequence length="356" mass="38906">MTFLTIDGLEKSYGKVRALERISLGVAEGEFVTLLGPSGSGKTTLLMSVAGFTEPTAGRILLGDQDITRLDPEDRDFGFVFQGYALFPHLSVADNIAFPLRVRKWPRARIQARVEEMLALVGLEAMARRKPAQLSGGQQQRVALARALSFGPRMMLLDEPLSALDRSLRDSMQQELKRLHRETGVTFLYVTHDQEEAYAMSDRIAVFHRGRLVQSGPPREIYARPANSFVAGFIGGNNLFTARHDPHSGEIDLLGRRLRLGHLDPGLHCADGKVTGWIRPEALRPGPAAPGELELALTLEDISFAGTGDRLFLRSPDGQPLIASQTSGPTGPAFRPGPITCAVHPDDIGFLPARQT</sequence>
<evidence type="ECO:0000256" key="2">
    <source>
        <dbReference type="ARBA" id="ARBA00022741"/>
    </source>
</evidence>
<reference evidence="5 6" key="1">
    <citation type="submission" date="2019-12" db="EMBL/GenBank/DDBJ databases">
        <authorList>
            <person name="Li M."/>
        </authorList>
    </citation>
    <scope>NUCLEOTIDE SEQUENCE [LARGE SCALE GENOMIC DNA]</scope>
    <source>
        <strain evidence="5 6">GBMRC 2024</strain>
    </source>
</reference>
<dbReference type="InterPro" id="IPR017871">
    <property type="entry name" value="ABC_transporter-like_CS"/>
</dbReference>
<evidence type="ECO:0000313" key="6">
    <source>
        <dbReference type="Proteomes" id="UP000477911"/>
    </source>
</evidence>
<dbReference type="InterPro" id="IPR050093">
    <property type="entry name" value="ABC_SmlMolc_Importer"/>
</dbReference>
<gene>
    <name evidence="5" type="ORF">GR170_21185</name>
</gene>
<dbReference type="SMART" id="SM00382">
    <property type="entry name" value="AAA"/>
    <property type="match status" value="1"/>
</dbReference>
<proteinExistence type="predicted"/>
<keyword evidence="2" id="KW-0547">Nucleotide-binding</keyword>
<comment type="caution">
    <text evidence="5">The sequence shown here is derived from an EMBL/GenBank/DDBJ whole genome shotgun (WGS) entry which is preliminary data.</text>
</comment>
<dbReference type="SUPFAM" id="SSF52540">
    <property type="entry name" value="P-loop containing nucleoside triphosphate hydrolases"/>
    <property type="match status" value="1"/>
</dbReference>
<dbReference type="InterPro" id="IPR003439">
    <property type="entry name" value="ABC_transporter-like_ATP-bd"/>
</dbReference>
<dbReference type="FunFam" id="3.40.50.300:FF:000133">
    <property type="entry name" value="Spermidine/putrescine import ATP-binding protein PotA"/>
    <property type="match status" value="1"/>
</dbReference>